<evidence type="ECO:0000256" key="1">
    <source>
        <dbReference type="SAM" id="MobiDB-lite"/>
    </source>
</evidence>
<feature type="region of interest" description="Disordered" evidence="1">
    <location>
        <begin position="1"/>
        <end position="80"/>
    </location>
</feature>
<dbReference type="Proteomes" id="UP000041254">
    <property type="component" value="Unassembled WGS sequence"/>
</dbReference>
<dbReference type="InParanoid" id="A0A0G4EF54"/>
<dbReference type="VEuPathDB" id="CryptoDB:Vbra_20371"/>
<name>A0A0G4EF54_VITBC</name>
<dbReference type="InterPro" id="IPR018253">
    <property type="entry name" value="DnaJ_domain_CS"/>
</dbReference>
<dbReference type="Pfam" id="PF00226">
    <property type="entry name" value="DnaJ"/>
    <property type="match status" value="1"/>
</dbReference>
<dbReference type="AlphaFoldDB" id="A0A0G4EF54"/>
<dbReference type="InterPro" id="IPR036869">
    <property type="entry name" value="J_dom_sf"/>
</dbReference>
<dbReference type="PANTHER" id="PTHR44144">
    <property type="entry name" value="DNAJ HOMOLOG SUBFAMILY C MEMBER 9"/>
    <property type="match status" value="1"/>
</dbReference>
<feature type="compositionally biased region" description="Basic and acidic residues" evidence="1">
    <location>
        <begin position="1"/>
        <end position="11"/>
    </location>
</feature>
<evidence type="ECO:0000313" key="4">
    <source>
        <dbReference type="Proteomes" id="UP000041254"/>
    </source>
</evidence>
<feature type="region of interest" description="Disordered" evidence="1">
    <location>
        <begin position="396"/>
        <end position="428"/>
    </location>
</feature>
<dbReference type="InterPro" id="IPR052594">
    <property type="entry name" value="J_domain-containing_protein"/>
</dbReference>
<gene>
    <name evidence="3" type="ORF">Vbra_20371</name>
</gene>
<dbReference type="CDD" id="cd06257">
    <property type="entry name" value="DnaJ"/>
    <property type="match status" value="1"/>
</dbReference>
<dbReference type="GO" id="GO:0005737">
    <property type="term" value="C:cytoplasm"/>
    <property type="evidence" value="ECO:0007669"/>
    <property type="project" value="TreeGrafter"/>
</dbReference>
<dbReference type="InterPro" id="IPR001623">
    <property type="entry name" value="DnaJ_domain"/>
</dbReference>
<dbReference type="SMART" id="SM00271">
    <property type="entry name" value="DnaJ"/>
    <property type="match status" value="1"/>
</dbReference>
<dbReference type="GO" id="GO:0005634">
    <property type="term" value="C:nucleus"/>
    <property type="evidence" value="ECO:0007669"/>
    <property type="project" value="TreeGrafter"/>
</dbReference>
<dbReference type="Gene3D" id="1.10.287.110">
    <property type="entry name" value="DnaJ domain"/>
    <property type="match status" value="1"/>
</dbReference>
<dbReference type="PROSITE" id="PS50076">
    <property type="entry name" value="DNAJ_2"/>
    <property type="match status" value="1"/>
</dbReference>
<dbReference type="PRINTS" id="PR00625">
    <property type="entry name" value="JDOMAIN"/>
</dbReference>
<organism evidence="3 4">
    <name type="scientific">Vitrella brassicaformis (strain CCMP3155)</name>
    <dbReference type="NCBI Taxonomy" id="1169540"/>
    <lineage>
        <taxon>Eukaryota</taxon>
        <taxon>Sar</taxon>
        <taxon>Alveolata</taxon>
        <taxon>Colpodellida</taxon>
        <taxon>Vitrellaceae</taxon>
        <taxon>Vitrella</taxon>
    </lineage>
</organism>
<dbReference type="PROSITE" id="PS00636">
    <property type="entry name" value="DNAJ_1"/>
    <property type="match status" value="1"/>
</dbReference>
<sequence>MYGRGPERPADKPAWLLGKKKDNSKRKVASELTLSDVFDEGVELDGQPAPKPKSGPRVSESRLKRKGRRGAASDRTAAHSQDNDVSVAYGVGGSDSFWKTYELYDELSISRHATQEDIKKAYRREAVRCHPDKGGDALSFQRLTTAYQILLDPICRCVYDEQGDDALKFISQLNTSLSQPPPDDDQHRPPQDLAAMRKALYTLAGEYGYADEAEGYDEDEAREIRQRYEAYCSGVRKSRGSVGTSGSSEGERGSHERRLPWRIVLSRYFLQTFANDPLGLCQLDPLELTEDNADQHTQQDAVTAYCFLKLQKTVDEYIRLPYVPPSMLDHPTDVTRLAGADLPAKFDYRYMQIIGAPSGVLPEGVNSKDTAMGAVFFKNTNILNNLKRRWESGGVRKGLRMGREQEEDPAQDEARDDEQDDAAAAMGESQLSDVSMVDAPNAVDFQPPLVLLFLPNDQVPVVDLEAYEDECRQWDNRVDRQRQKRGNTPYKKVNGRLPNQFAVPFFLNESGDLSSSRPSAIEILGCQQALYGVVTQANSRGNAGRVGTS</sequence>
<dbReference type="SUPFAM" id="SSF46565">
    <property type="entry name" value="Chaperone J-domain"/>
    <property type="match status" value="1"/>
</dbReference>
<dbReference type="STRING" id="1169540.A0A0G4EF54"/>
<keyword evidence="4" id="KW-1185">Reference proteome</keyword>
<evidence type="ECO:0000313" key="3">
    <source>
        <dbReference type="EMBL" id="CEL94026.1"/>
    </source>
</evidence>
<protein>
    <recommendedName>
        <fullName evidence="2">J domain-containing protein</fullName>
    </recommendedName>
</protein>
<accession>A0A0G4EF54</accession>
<evidence type="ECO:0000259" key="2">
    <source>
        <dbReference type="PROSITE" id="PS50076"/>
    </source>
</evidence>
<dbReference type="GO" id="GO:0031072">
    <property type="term" value="F:heat shock protein binding"/>
    <property type="evidence" value="ECO:0007669"/>
    <property type="project" value="TreeGrafter"/>
</dbReference>
<dbReference type="PANTHER" id="PTHR44144:SF1">
    <property type="entry name" value="DNAJ HOMOLOG SUBFAMILY C MEMBER 9"/>
    <property type="match status" value="1"/>
</dbReference>
<dbReference type="EMBL" id="CDMY01000201">
    <property type="protein sequence ID" value="CEL94026.1"/>
    <property type="molecule type" value="Genomic_DNA"/>
</dbReference>
<dbReference type="OrthoDB" id="10250354at2759"/>
<feature type="domain" description="J" evidence="2">
    <location>
        <begin position="102"/>
        <end position="163"/>
    </location>
</feature>
<reference evidence="3 4" key="1">
    <citation type="submission" date="2014-11" db="EMBL/GenBank/DDBJ databases">
        <authorList>
            <person name="Zhu J."/>
            <person name="Qi W."/>
            <person name="Song R."/>
        </authorList>
    </citation>
    <scope>NUCLEOTIDE SEQUENCE [LARGE SCALE GENOMIC DNA]</scope>
</reference>
<feature type="compositionally biased region" description="Acidic residues" evidence="1">
    <location>
        <begin position="405"/>
        <end position="421"/>
    </location>
</feature>
<proteinExistence type="predicted"/>